<evidence type="ECO:0000313" key="18">
    <source>
        <dbReference type="RefSeq" id="XP_055899540.1"/>
    </source>
</evidence>
<evidence type="ECO:0000256" key="8">
    <source>
        <dbReference type="ARBA" id="ARBA00022803"/>
    </source>
</evidence>
<dbReference type="Gene3D" id="1.25.40.10">
    <property type="entry name" value="Tetratricopeptide repeat domain"/>
    <property type="match status" value="2"/>
</dbReference>
<dbReference type="GO" id="GO:0019797">
    <property type="term" value="F:procollagen-proline 3-dioxygenase activity"/>
    <property type="evidence" value="ECO:0007669"/>
    <property type="project" value="UniProtKB-EC"/>
</dbReference>
<accession>A0A9W3BJD4</accession>
<dbReference type="GO" id="GO:0032963">
    <property type="term" value="P:collagen metabolic process"/>
    <property type="evidence" value="ECO:0007669"/>
    <property type="project" value="InterPro"/>
</dbReference>
<dbReference type="Pfam" id="PF13640">
    <property type="entry name" value="2OG-FeII_Oxy_3"/>
    <property type="match status" value="1"/>
</dbReference>
<reference evidence="18" key="1">
    <citation type="submission" date="2025-08" db="UniProtKB">
        <authorList>
            <consortium name="RefSeq"/>
        </authorList>
    </citation>
    <scope>IDENTIFICATION</scope>
</reference>
<evidence type="ECO:0000256" key="6">
    <source>
        <dbReference type="ARBA" id="ARBA00022729"/>
    </source>
</evidence>
<dbReference type="InterPro" id="IPR056585">
    <property type="entry name" value="Leprecan_dom"/>
</dbReference>
<feature type="compositionally biased region" description="Low complexity" evidence="14">
    <location>
        <begin position="490"/>
        <end position="502"/>
    </location>
</feature>
<evidence type="ECO:0000256" key="10">
    <source>
        <dbReference type="ARBA" id="ARBA00022964"/>
    </source>
</evidence>
<dbReference type="PROSITE" id="PS51471">
    <property type="entry name" value="FE2OG_OXY"/>
    <property type="match status" value="1"/>
</dbReference>
<evidence type="ECO:0000256" key="5">
    <source>
        <dbReference type="ARBA" id="ARBA00022723"/>
    </source>
</evidence>
<proteinExistence type="inferred from homology"/>
<feature type="domain" description="Fe2OG dioxygenase" evidence="16">
    <location>
        <begin position="906"/>
        <end position="1016"/>
    </location>
</feature>
<dbReference type="GO" id="GO:0005506">
    <property type="term" value="F:iron ion binding"/>
    <property type="evidence" value="ECO:0007669"/>
    <property type="project" value="InterPro"/>
</dbReference>
<evidence type="ECO:0000256" key="3">
    <source>
        <dbReference type="ARBA" id="ARBA00006487"/>
    </source>
</evidence>
<evidence type="ECO:0000256" key="1">
    <source>
        <dbReference type="ARBA" id="ARBA00001961"/>
    </source>
</evidence>
<keyword evidence="11" id="KW-0560">Oxidoreductase</keyword>
<name>A0A9W3BJD4_BIOGL</name>
<keyword evidence="8" id="KW-0802">TPR repeat</keyword>
<dbReference type="InterPro" id="IPR039575">
    <property type="entry name" value="P3H"/>
</dbReference>
<keyword evidence="17" id="KW-1185">Reference proteome</keyword>
<keyword evidence="7" id="KW-0677">Repeat</keyword>
<dbReference type="InterPro" id="IPR011990">
    <property type="entry name" value="TPR-like_helical_dom_sf"/>
</dbReference>
<keyword evidence="9" id="KW-0256">Endoplasmic reticulum</keyword>
<feature type="signal peptide" evidence="15">
    <location>
        <begin position="1"/>
        <end position="23"/>
    </location>
</feature>
<comment type="cofactor">
    <cofactor evidence="1">
        <name>L-ascorbate</name>
        <dbReference type="ChEBI" id="CHEBI:38290"/>
    </cofactor>
</comment>
<evidence type="ECO:0000313" key="17">
    <source>
        <dbReference type="Proteomes" id="UP001165740"/>
    </source>
</evidence>
<keyword evidence="6 15" id="KW-0732">Signal</keyword>
<dbReference type="GO" id="GO:0031418">
    <property type="term" value="F:L-ascorbic acid binding"/>
    <property type="evidence" value="ECO:0007669"/>
    <property type="project" value="InterPro"/>
</dbReference>
<sequence>MFVFKSFSVFFVLVVFSSVMVLAADEVEELQIQEDQVEQPEPQQEILEIEVEKLSDKGEETDLDLDLTGIDATAKLGDEVVLQVDEKNNNIAVENADRDLDQDLESLEVNNEIQNQNDNQDIDEVKTVLVLQETELSFDKLYLDGVIAYEDQLWYSCASKIERAIKDYKNYKSVLTNCRLNCSKGLRSYKLSNLTVNIPEYASYVKFLTLADCYRRCKNETLKTHPKITKKLETAFELRKPYMYLQYCNYKLDRFSQAASAAYTYYLANPDDPDTTKNIVFYRDTVKVPEDDFIDLEMLPYKEYYIRGLHAYKTEQWKDVIYWIEQCLDDYWKQDEKCNANCDAHGEITSHDFATTVANLIIGLLNCRIQCEDKLSTVYTEPIPFFLRDLYHYLQFSYFQESEFEKSAEVAETFLLFSPSHEVMEKNKEVLQQKLDQIHSEFTPRQDGADYVKRRQETYDFMDFLVKNYKYSDRLDEFDVTEEEQDPRQSSEGQEQTSSGKSENWLDKYEKLGMHIIAKSGDLNREERFVIDGLLKENQCTETLNLIQDVIELPSGAYEFNFKLSQKKLLENPSEEFETLLRHLIRAVEYIQHYAQVYRNSEITLFIKKTSIICWKDLEDPDINQDCYPQEDGSCIQFNDFPDSLHPDYFTTVTYLNAVENGDFQFLNENGDVDSSFGVKCGRTVGFNSADRLRVKVPRKGAQRCALVVRYSTHMEDIEVDLHELLRLLHQVDELRYNQTKEDAAVVLKRFEDKGVKVIKTAEDLKGEERFAAEGLATDEQCEILRNVALHAILQELGRTGDGYSGVRSPHTANEIFVGVTLEHFRKSLTVVPASYFGLTTKPTFISPHTKNELLHGISVYKANKLLLDGYVQSYGLRMLLERSEEARLFVEKYFNLTKPLFFEYTHLVCRTAINDSNTDRQDLSHPVHGDNCILQPDGTCTHDFPAFTQRHYSALLYLNSDFEGGEFFFAHPNKTEQVSIHPKCGLLVGFNASSLHGVKAVLKGQRCALAMWYTLNPTFKEITHIQARKLLEEKEAQEKLEKEHDEL</sequence>
<keyword evidence="13" id="KW-0325">Glycoprotein</keyword>
<dbReference type="PANTHER" id="PTHR14049:SF9">
    <property type="entry name" value="PROCOLLAGEN-PROLINE 3-DIOXYGENASE"/>
    <property type="match status" value="1"/>
</dbReference>
<dbReference type="InterPro" id="IPR006620">
    <property type="entry name" value="Pro_4_hyd_alph"/>
</dbReference>
<evidence type="ECO:0000256" key="11">
    <source>
        <dbReference type="ARBA" id="ARBA00023002"/>
    </source>
</evidence>
<protein>
    <recommendedName>
        <fullName evidence="4">procollagen-proline 3-dioxygenase</fullName>
        <ecNumber evidence="4">1.14.11.7</ecNumber>
    </recommendedName>
</protein>
<evidence type="ECO:0000256" key="9">
    <source>
        <dbReference type="ARBA" id="ARBA00022824"/>
    </source>
</evidence>
<evidence type="ECO:0000256" key="14">
    <source>
        <dbReference type="SAM" id="MobiDB-lite"/>
    </source>
</evidence>
<dbReference type="OMA" id="ARPHMEE"/>
<dbReference type="GeneID" id="106069840"/>
<evidence type="ECO:0000259" key="16">
    <source>
        <dbReference type="PROSITE" id="PS51471"/>
    </source>
</evidence>
<dbReference type="EC" id="1.14.11.7" evidence="4"/>
<feature type="chain" id="PRO_5040870359" description="procollagen-proline 3-dioxygenase" evidence="15">
    <location>
        <begin position="24"/>
        <end position="1048"/>
    </location>
</feature>
<dbReference type="Pfam" id="PF23557">
    <property type="entry name" value="TPR_leprecan"/>
    <property type="match status" value="1"/>
</dbReference>
<dbReference type="InterPro" id="IPR044862">
    <property type="entry name" value="Pro_4_hyd_alph_FE2OG_OXY"/>
</dbReference>
<feature type="region of interest" description="Disordered" evidence="14">
    <location>
        <begin position="479"/>
        <end position="502"/>
    </location>
</feature>
<keyword evidence="12" id="KW-0408">Iron</keyword>
<evidence type="ECO:0000256" key="7">
    <source>
        <dbReference type="ARBA" id="ARBA00022737"/>
    </source>
</evidence>
<dbReference type="OrthoDB" id="8517835at2759"/>
<evidence type="ECO:0000256" key="2">
    <source>
        <dbReference type="ARBA" id="ARBA00001962"/>
    </source>
</evidence>
<dbReference type="SMART" id="SM00702">
    <property type="entry name" value="P4Hc"/>
    <property type="match status" value="1"/>
</dbReference>
<dbReference type="AlphaFoldDB" id="A0A9W3BJD4"/>
<dbReference type="Proteomes" id="UP001165740">
    <property type="component" value="Chromosome 10"/>
</dbReference>
<keyword evidence="10" id="KW-0223">Dioxygenase</keyword>
<comment type="cofactor">
    <cofactor evidence="2">
        <name>Fe cation</name>
        <dbReference type="ChEBI" id="CHEBI:24875"/>
    </cofactor>
</comment>
<evidence type="ECO:0000256" key="13">
    <source>
        <dbReference type="ARBA" id="ARBA00023180"/>
    </source>
</evidence>
<dbReference type="RefSeq" id="XP_055899540.1">
    <property type="nucleotide sequence ID" value="XM_056043565.1"/>
</dbReference>
<comment type="similarity">
    <text evidence="3">Belongs to the leprecan family.</text>
</comment>
<dbReference type="Gene3D" id="2.60.120.620">
    <property type="entry name" value="q2cbj1_9rhob like domain"/>
    <property type="match status" value="1"/>
</dbReference>
<keyword evidence="5" id="KW-0479">Metal-binding</keyword>
<evidence type="ECO:0000256" key="15">
    <source>
        <dbReference type="SAM" id="SignalP"/>
    </source>
</evidence>
<evidence type="ECO:0000256" key="12">
    <source>
        <dbReference type="ARBA" id="ARBA00023004"/>
    </source>
</evidence>
<evidence type="ECO:0000256" key="4">
    <source>
        <dbReference type="ARBA" id="ARBA00012262"/>
    </source>
</evidence>
<dbReference type="PANTHER" id="PTHR14049">
    <property type="entry name" value="LEPRECAN 1"/>
    <property type="match status" value="1"/>
</dbReference>
<organism evidence="17 18">
    <name type="scientific">Biomphalaria glabrata</name>
    <name type="common">Bloodfluke planorb</name>
    <name type="synonym">Freshwater snail</name>
    <dbReference type="NCBI Taxonomy" id="6526"/>
    <lineage>
        <taxon>Eukaryota</taxon>
        <taxon>Metazoa</taxon>
        <taxon>Spiralia</taxon>
        <taxon>Lophotrochozoa</taxon>
        <taxon>Mollusca</taxon>
        <taxon>Gastropoda</taxon>
        <taxon>Heterobranchia</taxon>
        <taxon>Euthyneura</taxon>
        <taxon>Panpulmonata</taxon>
        <taxon>Hygrophila</taxon>
        <taxon>Lymnaeoidea</taxon>
        <taxon>Planorbidae</taxon>
        <taxon>Biomphalaria</taxon>
    </lineage>
</organism>
<dbReference type="InterPro" id="IPR005123">
    <property type="entry name" value="Oxoglu/Fe-dep_dioxygenase_dom"/>
</dbReference>
<gene>
    <name evidence="18" type="primary">LOC106069840</name>
</gene>